<keyword evidence="2" id="KW-0472">Membrane</keyword>
<reference evidence="3" key="1">
    <citation type="submission" date="2024-07" db="EMBL/GenBank/DDBJ databases">
        <authorList>
            <person name="Yu S.T."/>
        </authorList>
    </citation>
    <scope>NUCLEOTIDE SEQUENCE</scope>
    <source>
        <strain evidence="3">R08</strain>
    </source>
</reference>
<feature type="region of interest" description="Disordered" evidence="1">
    <location>
        <begin position="1"/>
        <end position="21"/>
    </location>
</feature>
<dbReference type="AlphaFoldDB" id="A0AB39M0F3"/>
<feature type="transmembrane region" description="Helical" evidence="2">
    <location>
        <begin position="93"/>
        <end position="114"/>
    </location>
</feature>
<dbReference type="EMBL" id="CP163431">
    <property type="protein sequence ID" value="XDP99288.1"/>
    <property type="molecule type" value="Genomic_DNA"/>
</dbReference>
<sequence>MTSPVRPTTPDADRQVARSPRTRVASALCALVLTLLHLVTTYLTLLAYAADPAGPWDTETVAHSNFASGSALALTAVTAGLSWVFVKAGWVRRWWYAVAAGLAVAAVLRLTVLAPGV</sequence>
<feature type="transmembrane region" description="Helical" evidence="2">
    <location>
        <begin position="24"/>
        <end position="46"/>
    </location>
</feature>
<proteinExistence type="predicted"/>
<evidence type="ECO:0000256" key="1">
    <source>
        <dbReference type="SAM" id="MobiDB-lite"/>
    </source>
</evidence>
<keyword evidence="2" id="KW-1133">Transmembrane helix</keyword>
<accession>A0AB39M0F3</accession>
<organism evidence="3">
    <name type="scientific">Streptomyces sp. R08</name>
    <dbReference type="NCBI Taxonomy" id="3238624"/>
    <lineage>
        <taxon>Bacteria</taxon>
        <taxon>Bacillati</taxon>
        <taxon>Actinomycetota</taxon>
        <taxon>Actinomycetes</taxon>
        <taxon>Kitasatosporales</taxon>
        <taxon>Streptomycetaceae</taxon>
        <taxon>Streptomyces</taxon>
    </lineage>
</organism>
<dbReference type="RefSeq" id="WP_369186434.1">
    <property type="nucleotide sequence ID" value="NZ_CP163431.1"/>
</dbReference>
<keyword evidence="2" id="KW-0812">Transmembrane</keyword>
<evidence type="ECO:0000313" key="3">
    <source>
        <dbReference type="EMBL" id="XDP99288.1"/>
    </source>
</evidence>
<feature type="transmembrane region" description="Helical" evidence="2">
    <location>
        <begin position="66"/>
        <end position="86"/>
    </location>
</feature>
<protein>
    <submittedName>
        <fullName evidence="3">Uncharacterized protein</fullName>
    </submittedName>
</protein>
<name>A0AB39M0F3_9ACTN</name>
<gene>
    <name evidence="3" type="ORF">AB5J58_03425</name>
</gene>
<evidence type="ECO:0000256" key="2">
    <source>
        <dbReference type="SAM" id="Phobius"/>
    </source>
</evidence>